<evidence type="ECO:0000313" key="2">
    <source>
        <dbReference type="EMBL" id="GBO15529.1"/>
    </source>
</evidence>
<protein>
    <submittedName>
        <fullName evidence="2">Uncharacterized protein</fullName>
    </submittedName>
</protein>
<evidence type="ECO:0000313" key="3">
    <source>
        <dbReference type="Proteomes" id="UP000499080"/>
    </source>
</evidence>
<keyword evidence="3" id="KW-1185">Reference proteome</keyword>
<name>A0A4Y2UR56_ARAVE</name>
<organism evidence="2 3">
    <name type="scientific">Araneus ventricosus</name>
    <name type="common">Orbweaver spider</name>
    <name type="synonym">Epeira ventricosa</name>
    <dbReference type="NCBI Taxonomy" id="182803"/>
    <lineage>
        <taxon>Eukaryota</taxon>
        <taxon>Metazoa</taxon>
        <taxon>Ecdysozoa</taxon>
        <taxon>Arthropoda</taxon>
        <taxon>Chelicerata</taxon>
        <taxon>Arachnida</taxon>
        <taxon>Araneae</taxon>
        <taxon>Araneomorphae</taxon>
        <taxon>Entelegynae</taxon>
        <taxon>Araneoidea</taxon>
        <taxon>Araneidae</taxon>
        <taxon>Araneus</taxon>
    </lineage>
</organism>
<reference evidence="2 3" key="1">
    <citation type="journal article" date="2019" name="Sci. Rep.">
        <title>Orb-weaving spider Araneus ventricosus genome elucidates the spidroin gene catalogue.</title>
        <authorList>
            <person name="Kono N."/>
            <person name="Nakamura H."/>
            <person name="Ohtoshi R."/>
            <person name="Moran D.A.P."/>
            <person name="Shinohara A."/>
            <person name="Yoshida Y."/>
            <person name="Fujiwara M."/>
            <person name="Mori M."/>
            <person name="Tomita M."/>
            <person name="Arakawa K."/>
        </authorList>
    </citation>
    <scope>NUCLEOTIDE SEQUENCE [LARGE SCALE GENOMIC DNA]</scope>
</reference>
<dbReference type="EMBL" id="BGPR01039556">
    <property type="protein sequence ID" value="GBO15529.1"/>
    <property type="molecule type" value="Genomic_DNA"/>
</dbReference>
<comment type="caution">
    <text evidence="2">The sequence shown here is derived from an EMBL/GenBank/DDBJ whole genome shotgun (WGS) entry which is preliminary data.</text>
</comment>
<evidence type="ECO:0000256" key="1">
    <source>
        <dbReference type="SAM" id="MobiDB-lite"/>
    </source>
</evidence>
<gene>
    <name evidence="2" type="ORF">AVEN_249362_1</name>
</gene>
<feature type="region of interest" description="Disordered" evidence="1">
    <location>
        <begin position="36"/>
        <end position="60"/>
    </location>
</feature>
<dbReference type="Proteomes" id="UP000499080">
    <property type="component" value="Unassembled WGS sequence"/>
</dbReference>
<dbReference type="AlphaFoldDB" id="A0A4Y2UR56"/>
<proteinExistence type="predicted"/>
<accession>A0A4Y2UR56</accession>
<sequence length="118" mass="13297">MHLKLDIHESSVPIKWRDGTSRHSIFQPIHLGRSFTGHSAQTHPLHALRSPTAPAPSRRLQNANPRQLRFPPVRGSLPHVSTPAAFQNLWPSNPNGFQDKLNVQTFDHNTPILIGFLH</sequence>